<keyword evidence="1 3" id="KW-0807">Transducer</keyword>
<dbReference type="InterPro" id="IPR004090">
    <property type="entry name" value="Chemotax_Me-accpt_rcpt"/>
</dbReference>
<feature type="domain" description="Methyl-accepting transducer" evidence="6">
    <location>
        <begin position="278"/>
        <end position="535"/>
    </location>
</feature>
<proteinExistence type="inferred from homology"/>
<dbReference type="PANTHER" id="PTHR32089">
    <property type="entry name" value="METHYL-ACCEPTING CHEMOTAXIS PROTEIN MCPB"/>
    <property type="match status" value="1"/>
</dbReference>
<dbReference type="GO" id="GO:0006935">
    <property type="term" value="P:chemotaxis"/>
    <property type="evidence" value="ECO:0007669"/>
    <property type="project" value="InterPro"/>
</dbReference>
<dbReference type="InterPro" id="IPR024478">
    <property type="entry name" value="HlyB_4HB_MCP"/>
</dbReference>
<dbReference type="GO" id="GO:0007165">
    <property type="term" value="P:signal transduction"/>
    <property type="evidence" value="ECO:0007669"/>
    <property type="project" value="UniProtKB-KW"/>
</dbReference>
<evidence type="ECO:0000256" key="5">
    <source>
        <dbReference type="SAM" id="Phobius"/>
    </source>
</evidence>
<keyword evidence="5" id="KW-0812">Transmembrane</keyword>
<keyword evidence="5" id="KW-0472">Membrane</keyword>
<dbReference type="AlphaFoldDB" id="A0A923EC12"/>
<dbReference type="GO" id="GO:0004888">
    <property type="term" value="F:transmembrane signaling receptor activity"/>
    <property type="evidence" value="ECO:0007669"/>
    <property type="project" value="InterPro"/>
</dbReference>
<name>A0A923EC12_CLOTT</name>
<feature type="domain" description="HAMP" evidence="7">
    <location>
        <begin position="207"/>
        <end position="259"/>
    </location>
</feature>
<dbReference type="PROSITE" id="PS50885">
    <property type="entry name" value="HAMP"/>
    <property type="match status" value="1"/>
</dbReference>
<evidence type="ECO:0000256" key="3">
    <source>
        <dbReference type="PROSITE-ProRule" id="PRU00284"/>
    </source>
</evidence>
<dbReference type="SUPFAM" id="SSF58104">
    <property type="entry name" value="Methyl-accepting chemotaxis protein (MCP) signaling domain"/>
    <property type="match status" value="1"/>
</dbReference>
<dbReference type="SMART" id="SM00283">
    <property type="entry name" value="MA"/>
    <property type="match status" value="1"/>
</dbReference>
<evidence type="ECO:0000313" key="8">
    <source>
        <dbReference type="EMBL" id="MBC2397640.1"/>
    </source>
</evidence>
<comment type="caution">
    <text evidence="8">The sequence shown here is derived from an EMBL/GenBank/DDBJ whole genome shotgun (WGS) entry which is preliminary data.</text>
</comment>
<dbReference type="RefSeq" id="WP_035148179.1">
    <property type="nucleotide sequence ID" value="NZ_JAAZWO010000007.1"/>
</dbReference>
<dbReference type="InterPro" id="IPR004089">
    <property type="entry name" value="MCPsignal_dom"/>
</dbReference>
<dbReference type="Pfam" id="PF00015">
    <property type="entry name" value="MCPsignal"/>
    <property type="match status" value="1"/>
</dbReference>
<feature type="coiled-coil region" evidence="4">
    <location>
        <begin position="244"/>
        <end position="303"/>
    </location>
</feature>
<protein>
    <submittedName>
        <fullName evidence="8">Methyl-accepting chemotaxis protein</fullName>
    </submittedName>
</protein>
<evidence type="ECO:0000313" key="9">
    <source>
        <dbReference type="Proteomes" id="UP000563151"/>
    </source>
</evidence>
<organism evidence="8 9">
    <name type="scientific">Clostridium tetanomorphum</name>
    <dbReference type="NCBI Taxonomy" id="1553"/>
    <lineage>
        <taxon>Bacteria</taxon>
        <taxon>Bacillati</taxon>
        <taxon>Bacillota</taxon>
        <taxon>Clostridia</taxon>
        <taxon>Eubacteriales</taxon>
        <taxon>Clostridiaceae</taxon>
        <taxon>Clostridium</taxon>
    </lineage>
</organism>
<gene>
    <name evidence="8" type="ORF">HGG79_07600</name>
</gene>
<evidence type="ECO:0000256" key="4">
    <source>
        <dbReference type="SAM" id="Coils"/>
    </source>
</evidence>
<feature type="transmembrane region" description="Helical" evidence="5">
    <location>
        <begin position="12"/>
        <end position="35"/>
    </location>
</feature>
<comment type="similarity">
    <text evidence="2">Belongs to the methyl-accepting chemotaxis (MCP) protein family.</text>
</comment>
<dbReference type="PROSITE" id="PS50111">
    <property type="entry name" value="CHEMOTAXIS_TRANSDUC_2"/>
    <property type="match status" value="1"/>
</dbReference>
<dbReference type="InterPro" id="IPR003660">
    <property type="entry name" value="HAMP_dom"/>
</dbReference>
<dbReference type="Gene3D" id="1.10.287.950">
    <property type="entry name" value="Methyl-accepting chemotaxis protein"/>
    <property type="match status" value="1"/>
</dbReference>
<keyword evidence="5" id="KW-1133">Transmembrane helix</keyword>
<evidence type="ECO:0000259" key="7">
    <source>
        <dbReference type="PROSITE" id="PS50885"/>
    </source>
</evidence>
<accession>A0A923EC12</accession>
<evidence type="ECO:0000256" key="1">
    <source>
        <dbReference type="ARBA" id="ARBA00023224"/>
    </source>
</evidence>
<keyword evidence="9" id="KW-1185">Reference proteome</keyword>
<reference evidence="8 9" key="1">
    <citation type="submission" date="2020-04" db="EMBL/GenBank/DDBJ databases">
        <title>Genomic insights into acetone-butanol-ethanol (ABE) fermentation by sequencing solventogenic clostridia strains.</title>
        <authorList>
            <person name="Brown S."/>
        </authorList>
    </citation>
    <scope>NUCLEOTIDE SEQUENCE [LARGE SCALE GENOMIC DNA]</scope>
    <source>
        <strain evidence="8 9">DJ011</strain>
    </source>
</reference>
<evidence type="ECO:0000259" key="6">
    <source>
        <dbReference type="PROSITE" id="PS50111"/>
    </source>
</evidence>
<dbReference type="Pfam" id="PF12729">
    <property type="entry name" value="4HB_MCP_1"/>
    <property type="match status" value="1"/>
</dbReference>
<dbReference type="EMBL" id="JAAZWO010000007">
    <property type="protein sequence ID" value="MBC2397640.1"/>
    <property type="molecule type" value="Genomic_DNA"/>
</dbReference>
<dbReference type="PRINTS" id="PR00260">
    <property type="entry name" value="CHEMTRNSDUCR"/>
</dbReference>
<dbReference type="Proteomes" id="UP000563151">
    <property type="component" value="Unassembled WGS sequence"/>
</dbReference>
<evidence type="ECO:0000256" key="2">
    <source>
        <dbReference type="ARBA" id="ARBA00029447"/>
    </source>
</evidence>
<feature type="transmembrane region" description="Helical" evidence="5">
    <location>
        <begin position="182"/>
        <end position="203"/>
    </location>
</feature>
<dbReference type="GO" id="GO:0016020">
    <property type="term" value="C:membrane"/>
    <property type="evidence" value="ECO:0007669"/>
    <property type="project" value="InterPro"/>
</dbReference>
<dbReference type="PANTHER" id="PTHR32089:SF112">
    <property type="entry name" value="LYSOZYME-LIKE PROTEIN-RELATED"/>
    <property type="match status" value="1"/>
</dbReference>
<sequence>MIKFRNLKITKAILTLEMLAIFFIIVIGMSALRYIRIINNNSLIMLKNNMEPLAYLNEVRSDYLNIRIKVNRANSSYKKEYNNEIKNYDNNIKKNLNTYISDNVHEEENEVLNAIQKEYGEYIRNWNKLDEKLNKGYKFSKEDLKTLDYYGNSIESKLNYLIKFNNEEAAELNKSNNNIYKFSIKMFIIILLISIVVFNFICLKMRKIIGKSSKEIVDNIGQIAKGNFAVKLKSLGKNEFGIISEELNETIMKVSNMINKVKNNSFSVDKEGEKLFEASGQILSSLQNVSAALEEIAKGTEEQSNSLSCVNDNINKFSSDLRKMNESIVEININADIVSDMAIGSSEEMNSLTNSIKNIRDYFNTFSNKIMGLGEKVKEIHEISNLINNISEQTNLLALNAAIEAARAGEAGRGFSVVADEIRKLAEQSKTSVENINLLIDSISRDSTDIVNNSNFMNEELSNQSSIIDNAMNSFGEIISMIGQVTPNMQKLSNSAVKIDKESEGVFEKINEASIVAQQVSASIEEIASSVEQINIHSEDITNSSKALTCMTGNVLDSVNEFTVK</sequence>
<keyword evidence="4" id="KW-0175">Coiled coil</keyword>